<gene>
    <name evidence="1" type="ORF">GSTUAT00009262001</name>
</gene>
<proteinExistence type="predicted"/>
<reference evidence="1" key="1">
    <citation type="submission" date="2015-10" db="EMBL/GenBank/DDBJ databases">
        <authorList>
            <person name="Regsiter A."/>
            <person name="william w."/>
        </authorList>
    </citation>
    <scope>NUCLEOTIDE SEQUENCE</scope>
    <source>
        <strain evidence="1">Montdore</strain>
    </source>
</reference>
<name>A0A292PJM3_9PEZI</name>
<organism evidence="1 2">
    <name type="scientific">Tuber aestivum</name>
    <name type="common">summer truffle</name>
    <dbReference type="NCBI Taxonomy" id="59557"/>
    <lineage>
        <taxon>Eukaryota</taxon>
        <taxon>Fungi</taxon>
        <taxon>Dikarya</taxon>
        <taxon>Ascomycota</taxon>
        <taxon>Pezizomycotina</taxon>
        <taxon>Pezizomycetes</taxon>
        <taxon>Pezizales</taxon>
        <taxon>Tuberaceae</taxon>
        <taxon>Tuber</taxon>
    </lineage>
</organism>
<dbReference type="Proteomes" id="UP001412239">
    <property type="component" value="Unassembled WGS sequence"/>
</dbReference>
<keyword evidence="2" id="KW-1185">Reference proteome</keyword>
<evidence type="ECO:0000313" key="1">
    <source>
        <dbReference type="EMBL" id="CUS06673.1"/>
    </source>
</evidence>
<evidence type="ECO:0000313" key="2">
    <source>
        <dbReference type="Proteomes" id="UP001412239"/>
    </source>
</evidence>
<dbReference type="EMBL" id="LN891914">
    <property type="protein sequence ID" value="CUS06673.1"/>
    <property type="molecule type" value="Genomic_DNA"/>
</dbReference>
<sequence>MDLSLILSATLSFGFGRTVDMPRAIIPLLSAFGTRALRPVFVMCSPSFIMLSLAPHSFHLSPSSILHFFHSEDNTGSTHAIEPAGTMSVFRKKEERNGRKLGEPAPVAHGCSRFKVASNWMEIPKSPTPARRGNMPYTVSTMFILYLPNP</sequence>
<protein>
    <submittedName>
        <fullName evidence="1">Uncharacterized protein</fullName>
    </submittedName>
</protein>
<dbReference type="AlphaFoldDB" id="A0A292PJM3"/>
<accession>A0A292PJM3</accession>